<dbReference type="InterPro" id="IPR004394">
    <property type="entry name" value="Iojap/RsfS/C7orf30"/>
</dbReference>
<dbReference type="SUPFAM" id="SSF81301">
    <property type="entry name" value="Nucleotidyltransferase"/>
    <property type="match status" value="1"/>
</dbReference>
<comment type="caution">
    <text evidence="3">The sequence shown here is derived from an EMBL/GenBank/DDBJ whole genome shotgun (WGS) entry which is preliminary data.</text>
</comment>
<sequence>MSASQASIELVRAAAKAADELKATDPVAYDVADRLGICDIMLIVSANNERQVLAIAERIEHDLYVNFDRREPKSREGVAEGQWILLDFGDVIINVMHDDSRVYYNLERLWNDCPEVDLELPSPSEVED</sequence>
<keyword evidence="4" id="KW-1185">Reference proteome</keyword>
<dbReference type="GO" id="GO:0090071">
    <property type="term" value="P:negative regulation of ribosome biogenesis"/>
    <property type="evidence" value="ECO:0007669"/>
    <property type="project" value="UniProtKB-UniRule"/>
</dbReference>
<dbReference type="Gene3D" id="3.30.460.10">
    <property type="entry name" value="Beta Polymerase, domain 2"/>
    <property type="match status" value="1"/>
</dbReference>
<protein>
    <recommendedName>
        <fullName evidence="2">Ribosomal silencing factor RsfS</fullName>
    </recommendedName>
</protein>
<dbReference type="HAMAP" id="MF_01477">
    <property type="entry name" value="Iojap_RsfS"/>
    <property type="match status" value="1"/>
</dbReference>
<keyword evidence="2" id="KW-0810">Translation regulation</keyword>
<gene>
    <name evidence="2" type="primary">rsfS</name>
    <name evidence="3" type="ORF">D2E26_0676</name>
</gene>
<comment type="subunit">
    <text evidence="2">Interacts with ribosomal protein uL14 (rplN).</text>
</comment>
<dbReference type="AlphaFoldDB" id="A0A430FTA1"/>
<dbReference type="RefSeq" id="WP_125963258.1">
    <property type="nucleotide sequence ID" value="NZ_QXGM01000001.1"/>
</dbReference>
<dbReference type="NCBIfam" id="TIGR00090">
    <property type="entry name" value="rsfS_iojap_ybeB"/>
    <property type="match status" value="1"/>
</dbReference>
<dbReference type="GO" id="GO:0043023">
    <property type="term" value="F:ribosomal large subunit binding"/>
    <property type="evidence" value="ECO:0007669"/>
    <property type="project" value="TreeGrafter"/>
</dbReference>
<proteinExistence type="inferred from homology"/>
<dbReference type="PANTHER" id="PTHR21043">
    <property type="entry name" value="IOJAP SUPERFAMILY ORTHOLOG"/>
    <property type="match status" value="1"/>
</dbReference>
<comment type="subcellular location">
    <subcellularLocation>
        <location evidence="2">Cytoplasm</location>
    </subcellularLocation>
</comment>
<dbReference type="GO" id="GO:0005737">
    <property type="term" value="C:cytoplasm"/>
    <property type="evidence" value="ECO:0007669"/>
    <property type="project" value="UniProtKB-SubCell"/>
</dbReference>
<dbReference type="PANTHER" id="PTHR21043:SF0">
    <property type="entry name" value="MITOCHONDRIAL ASSEMBLY OF RIBOSOMAL LARGE SUBUNIT PROTEIN 1"/>
    <property type="match status" value="1"/>
</dbReference>
<reference evidence="3 4" key="1">
    <citation type="submission" date="2018-09" db="EMBL/GenBank/DDBJ databases">
        <title>Characterization of the phylogenetic diversity of five novel species belonging to the genus Bifidobacterium.</title>
        <authorList>
            <person name="Lugli G.A."/>
            <person name="Duranti S."/>
            <person name="Milani C."/>
        </authorList>
    </citation>
    <scope>NUCLEOTIDE SEQUENCE [LARGE SCALE GENOMIC DNA]</scope>
    <source>
        <strain evidence="3 4">2036B</strain>
    </source>
</reference>
<keyword evidence="2" id="KW-0678">Repressor</keyword>
<name>A0A430FTA1_9BIFI</name>
<organism evidence="3 4">
    <name type="scientific">Bifidobacterium dolichotidis</name>
    <dbReference type="NCBI Taxonomy" id="2306976"/>
    <lineage>
        <taxon>Bacteria</taxon>
        <taxon>Bacillati</taxon>
        <taxon>Actinomycetota</taxon>
        <taxon>Actinomycetes</taxon>
        <taxon>Bifidobacteriales</taxon>
        <taxon>Bifidobacteriaceae</taxon>
        <taxon>Bifidobacterium</taxon>
    </lineage>
</organism>
<dbReference type="Proteomes" id="UP000287609">
    <property type="component" value="Unassembled WGS sequence"/>
</dbReference>
<dbReference type="OrthoDB" id="9793681at2"/>
<dbReference type="GO" id="GO:0042256">
    <property type="term" value="P:cytosolic ribosome assembly"/>
    <property type="evidence" value="ECO:0007669"/>
    <property type="project" value="UniProtKB-UniRule"/>
</dbReference>
<evidence type="ECO:0000256" key="1">
    <source>
        <dbReference type="ARBA" id="ARBA00010574"/>
    </source>
</evidence>
<dbReference type="Pfam" id="PF02410">
    <property type="entry name" value="RsfS"/>
    <property type="match status" value="1"/>
</dbReference>
<keyword evidence="2" id="KW-0963">Cytoplasm</keyword>
<dbReference type="InterPro" id="IPR043519">
    <property type="entry name" value="NT_sf"/>
</dbReference>
<dbReference type="EMBL" id="QXGM01000001">
    <property type="protein sequence ID" value="RSX56113.1"/>
    <property type="molecule type" value="Genomic_DNA"/>
</dbReference>
<comment type="function">
    <text evidence="2">Functions as a ribosomal silencing factor. Interacts with ribosomal protein uL14 (rplN), blocking formation of intersubunit bridge B8. Prevents association of the 30S and 50S ribosomal subunits and the formation of functional ribosomes, thus repressing translation.</text>
</comment>
<evidence type="ECO:0000256" key="2">
    <source>
        <dbReference type="HAMAP-Rule" id="MF_01477"/>
    </source>
</evidence>
<dbReference type="GO" id="GO:0017148">
    <property type="term" value="P:negative regulation of translation"/>
    <property type="evidence" value="ECO:0007669"/>
    <property type="project" value="UniProtKB-UniRule"/>
</dbReference>
<comment type="similarity">
    <text evidence="1 2">Belongs to the Iojap/RsfS family.</text>
</comment>
<evidence type="ECO:0000313" key="3">
    <source>
        <dbReference type="EMBL" id="RSX56113.1"/>
    </source>
</evidence>
<accession>A0A430FTA1</accession>
<evidence type="ECO:0000313" key="4">
    <source>
        <dbReference type="Proteomes" id="UP000287609"/>
    </source>
</evidence>